<organism evidence="1">
    <name type="scientific">Brassica cretica</name>
    <name type="common">Mustard</name>
    <dbReference type="NCBI Taxonomy" id="69181"/>
    <lineage>
        <taxon>Eukaryota</taxon>
        <taxon>Viridiplantae</taxon>
        <taxon>Streptophyta</taxon>
        <taxon>Embryophyta</taxon>
        <taxon>Tracheophyta</taxon>
        <taxon>Spermatophyta</taxon>
        <taxon>Magnoliopsida</taxon>
        <taxon>eudicotyledons</taxon>
        <taxon>Gunneridae</taxon>
        <taxon>Pentapetalae</taxon>
        <taxon>rosids</taxon>
        <taxon>malvids</taxon>
        <taxon>Brassicales</taxon>
        <taxon>Brassicaceae</taxon>
        <taxon>Brassiceae</taxon>
        <taxon>Brassica</taxon>
    </lineage>
</organism>
<gene>
    <name evidence="1" type="ORF">F2Q70_00026075</name>
</gene>
<accession>A0A8S9L6P8</accession>
<evidence type="ECO:0000313" key="1">
    <source>
        <dbReference type="EMBL" id="KAF2602159.1"/>
    </source>
</evidence>
<dbReference type="AlphaFoldDB" id="A0A8S9L6P8"/>
<dbReference type="EMBL" id="QGKY02000094">
    <property type="protein sequence ID" value="KAF2602159.1"/>
    <property type="molecule type" value="Genomic_DNA"/>
</dbReference>
<reference evidence="1" key="1">
    <citation type="submission" date="2019-12" db="EMBL/GenBank/DDBJ databases">
        <title>Genome sequencing and annotation of Brassica cretica.</title>
        <authorList>
            <person name="Studholme D.J."/>
            <person name="Sarris P.F."/>
        </authorList>
    </citation>
    <scope>NUCLEOTIDE SEQUENCE</scope>
    <source>
        <strain evidence="1">PFS-102/07</strain>
        <tissue evidence="1">Leaf</tissue>
    </source>
</reference>
<sequence>MLQSSFATSLKVKSFWMIKWCPIGVNSVSTNRGNLGHIMTGGIRNLTSCCFRAVKVHSVFSQVFFRTCGKGEDHPAIPYLLFIRLSGAKVSSCTLEYGLWFSGAEA</sequence>
<protein>
    <submittedName>
        <fullName evidence="1">Uncharacterized protein</fullName>
    </submittedName>
</protein>
<comment type="caution">
    <text evidence="1">The sequence shown here is derived from an EMBL/GenBank/DDBJ whole genome shotgun (WGS) entry which is preliminary data.</text>
</comment>
<name>A0A8S9L6P8_BRACR</name>
<proteinExistence type="predicted"/>